<keyword evidence="5" id="KW-0143">Chaperone</keyword>
<dbReference type="Gene3D" id="1.10.287.810">
    <property type="entry name" value="Mitochondrial import inner membrane translocase subunit tim13 like domains"/>
    <property type="match status" value="1"/>
</dbReference>
<dbReference type="EMBL" id="GL870877">
    <property type="protein sequence ID" value="EIJ88809.1"/>
    <property type="molecule type" value="Genomic_DNA"/>
</dbReference>
<dbReference type="InterPro" id="IPR035427">
    <property type="entry name" value="Tim10-like_dom_sf"/>
</dbReference>
<dbReference type="VEuPathDB" id="MicrosporidiaDB:NEQG_00628"/>
<comment type="subcellular location">
    <subcellularLocation>
        <location evidence="5">Mitochondrion inner membrane</location>
        <topology evidence="5">Peripheral membrane protein</topology>
        <orientation evidence="5">Intermembrane side</orientation>
    </subcellularLocation>
</comment>
<dbReference type="GO" id="GO:0015031">
    <property type="term" value="P:protein transport"/>
    <property type="evidence" value="ECO:0007669"/>
    <property type="project" value="UniProtKB-KW"/>
</dbReference>
<dbReference type="Proteomes" id="UP000002872">
    <property type="component" value="Unassembled WGS sequence"/>
</dbReference>
<dbReference type="AlphaFoldDB" id="I3EHW2"/>
<feature type="domain" description="Tim10-like" evidence="6">
    <location>
        <begin position="29"/>
        <end position="91"/>
    </location>
</feature>
<proteinExistence type="inferred from homology"/>
<keyword evidence="4 5" id="KW-0811">Translocation</keyword>
<accession>I3EHW2</accession>
<reference evidence="7" key="1">
    <citation type="submission" date="2011-01" db="EMBL/GenBank/DDBJ databases">
        <title>The Genome Sequence of Nematocida parisii strain ERTm3.</title>
        <authorList>
            <consortium name="The Broad Institute Genome Sequencing Platform"/>
            <consortium name="The Broad Institute Genome Sequencing Center for Infectious Disease"/>
            <person name="Cuomo C."/>
            <person name="Troemel E."/>
            <person name="Young S.K."/>
            <person name="Zeng Q."/>
            <person name="Gargeya S."/>
            <person name="Fitzgerald M."/>
            <person name="Haas B."/>
            <person name="Abouelleil A."/>
            <person name="Alvarado L."/>
            <person name="Arachchi H.M."/>
            <person name="Berlin A."/>
            <person name="Chapman S.B."/>
            <person name="Gearin G."/>
            <person name="Goldberg J."/>
            <person name="Griggs A."/>
            <person name="Gujja S."/>
            <person name="Hansen M."/>
            <person name="Heiman D."/>
            <person name="Howarth C."/>
            <person name="Larimer J."/>
            <person name="Lui A."/>
            <person name="MacDonald P.J.P."/>
            <person name="McCowen C."/>
            <person name="Montmayeur A."/>
            <person name="Murphy C."/>
            <person name="Neiman D."/>
            <person name="Pearson M."/>
            <person name="Priest M."/>
            <person name="Roberts A."/>
            <person name="Saif S."/>
            <person name="Shea T."/>
            <person name="Sisk P."/>
            <person name="Stolte C."/>
            <person name="Sykes S."/>
            <person name="Wortman J."/>
            <person name="Nusbaum C."/>
            <person name="Birren B."/>
        </authorList>
    </citation>
    <scope>NUCLEOTIDE SEQUENCE</scope>
    <source>
        <strain evidence="7">ERTm3</strain>
    </source>
</reference>
<keyword evidence="2 5" id="KW-0472">Membrane</keyword>
<evidence type="ECO:0000256" key="5">
    <source>
        <dbReference type="RuleBase" id="RU367043"/>
    </source>
</evidence>
<keyword evidence="5" id="KW-0813">Transport</keyword>
<keyword evidence="2 5" id="KW-0999">Mitochondrion inner membrane</keyword>
<evidence type="ECO:0000256" key="3">
    <source>
        <dbReference type="ARBA" id="ARBA00022927"/>
    </source>
</evidence>
<evidence type="ECO:0000313" key="7">
    <source>
        <dbReference type="EMBL" id="EIJ88809.1"/>
    </source>
</evidence>
<dbReference type="Pfam" id="PF02953">
    <property type="entry name" value="zf-Tim10_DDP"/>
    <property type="match status" value="1"/>
</dbReference>
<comment type="function">
    <text evidence="5">Mitochondrial intermembrane chaperone that participates in the import and insertion of some multi-pass transmembrane proteins into the mitochondrial inner membrane. Also required for the transfer of beta-barrel precursors from the TOM complex to the sorting and assembly machinery (SAM complex) of the outer membrane. Acts as a chaperone-like protein that protects the hydrophobic precursors from aggregation and guide them through the mitochondrial intermembrane space.</text>
</comment>
<dbReference type="OrthoDB" id="7813104at2759"/>
<keyword evidence="5" id="KW-0496">Mitochondrion</keyword>
<dbReference type="HOGENOM" id="CLU_173480_0_0_1"/>
<keyword evidence="5" id="KW-1015">Disulfide bond</keyword>
<evidence type="ECO:0000313" key="8">
    <source>
        <dbReference type="Proteomes" id="UP000002872"/>
    </source>
</evidence>
<organism evidence="7 8">
    <name type="scientific">Nematocida parisii (strain ERTm3)</name>
    <name type="common">Nematode killer fungus</name>
    <dbReference type="NCBI Taxonomy" id="935791"/>
    <lineage>
        <taxon>Eukaryota</taxon>
        <taxon>Fungi</taxon>
        <taxon>Fungi incertae sedis</taxon>
        <taxon>Microsporidia</taxon>
        <taxon>Nematocida</taxon>
    </lineage>
</organism>
<sequence>MNSACLHNLKERIKYFFMLGRIWSWFGRNSTEQEDLRMFFEETTGMCFQECVILSKSRLLGKTKNELTEREKECIKKCTERKLKLFLEVEKAILKKVQPVSNQTQEAHSV</sequence>
<name>I3EHW2_NEMP3</name>
<comment type="domain">
    <text evidence="5">The twin CX3C motif contains 4 conserved Cys residues that form 2 disulfide bonds in the mitochondrial intermembrane space.</text>
</comment>
<evidence type="ECO:0000256" key="2">
    <source>
        <dbReference type="ARBA" id="ARBA00022792"/>
    </source>
</evidence>
<keyword evidence="3 5" id="KW-0653">Protein transport</keyword>
<dbReference type="GO" id="GO:0005743">
    <property type="term" value="C:mitochondrial inner membrane"/>
    <property type="evidence" value="ECO:0007669"/>
    <property type="project" value="UniProtKB-SubCell"/>
</dbReference>
<evidence type="ECO:0000256" key="4">
    <source>
        <dbReference type="ARBA" id="ARBA00023010"/>
    </source>
</evidence>
<gene>
    <name evidence="7" type="ORF">NEQG_00628</name>
</gene>
<keyword evidence="8" id="KW-1185">Reference proteome</keyword>
<protein>
    <recommendedName>
        <fullName evidence="5">Mitochondrial import inner membrane translocase subunit</fullName>
    </recommendedName>
</protein>
<dbReference type="InterPro" id="IPR004217">
    <property type="entry name" value="Tim10-like"/>
</dbReference>
<comment type="subunit">
    <text evidence="5">Heterohexamer.</text>
</comment>
<dbReference type="OMA" id="MFFEETT"/>
<comment type="similarity">
    <text evidence="1 5">Belongs to the small Tim family.</text>
</comment>
<evidence type="ECO:0000256" key="1">
    <source>
        <dbReference type="ARBA" id="ARBA00006720"/>
    </source>
</evidence>
<evidence type="ECO:0000259" key="6">
    <source>
        <dbReference type="Pfam" id="PF02953"/>
    </source>
</evidence>
<dbReference type="SUPFAM" id="SSF144122">
    <property type="entry name" value="Tim10-like"/>
    <property type="match status" value="1"/>
</dbReference>
<dbReference type="InParanoid" id="I3EHW2"/>